<dbReference type="HOGENOM" id="CLU_1626871_0_0_1"/>
<gene>
    <name evidence="2" type="ORF">COCHEDRAFT_1034194</name>
</gene>
<proteinExistence type="predicted"/>
<evidence type="ECO:0000313" key="2">
    <source>
        <dbReference type="EMBL" id="EMD86975.1"/>
    </source>
</evidence>
<dbReference type="EMBL" id="KB445583">
    <property type="protein sequence ID" value="EMD86975.1"/>
    <property type="molecule type" value="Genomic_DNA"/>
</dbReference>
<evidence type="ECO:0000313" key="3">
    <source>
        <dbReference type="Proteomes" id="UP000016936"/>
    </source>
</evidence>
<keyword evidence="3" id="KW-1185">Reference proteome</keyword>
<feature type="region of interest" description="Disordered" evidence="1">
    <location>
        <begin position="61"/>
        <end position="111"/>
    </location>
</feature>
<reference evidence="2 3" key="1">
    <citation type="journal article" date="2012" name="PLoS Pathog.">
        <title>Diverse lifestyles and strategies of plant pathogenesis encoded in the genomes of eighteen Dothideomycetes fungi.</title>
        <authorList>
            <person name="Ohm R.A."/>
            <person name="Feau N."/>
            <person name="Henrissat B."/>
            <person name="Schoch C.L."/>
            <person name="Horwitz B.A."/>
            <person name="Barry K.W."/>
            <person name="Condon B.J."/>
            <person name="Copeland A.C."/>
            <person name="Dhillon B."/>
            <person name="Glaser F."/>
            <person name="Hesse C.N."/>
            <person name="Kosti I."/>
            <person name="LaButti K."/>
            <person name="Lindquist E.A."/>
            <person name="Lucas S."/>
            <person name="Salamov A.A."/>
            <person name="Bradshaw R.E."/>
            <person name="Ciuffetti L."/>
            <person name="Hamelin R.C."/>
            <person name="Kema G.H.J."/>
            <person name="Lawrence C."/>
            <person name="Scott J.A."/>
            <person name="Spatafora J.W."/>
            <person name="Turgeon B.G."/>
            <person name="de Wit P.J.G.M."/>
            <person name="Zhong S."/>
            <person name="Goodwin S.B."/>
            <person name="Grigoriev I.V."/>
        </authorList>
    </citation>
    <scope>NUCLEOTIDE SEQUENCE [LARGE SCALE GENOMIC DNA]</scope>
    <source>
        <strain evidence="3">C5 / ATCC 48332 / race O</strain>
    </source>
</reference>
<organism evidence="2 3">
    <name type="scientific">Cochliobolus heterostrophus (strain C5 / ATCC 48332 / race O)</name>
    <name type="common">Southern corn leaf blight fungus</name>
    <name type="synonym">Bipolaris maydis</name>
    <dbReference type="NCBI Taxonomy" id="701091"/>
    <lineage>
        <taxon>Eukaryota</taxon>
        <taxon>Fungi</taxon>
        <taxon>Dikarya</taxon>
        <taxon>Ascomycota</taxon>
        <taxon>Pezizomycotina</taxon>
        <taxon>Dothideomycetes</taxon>
        <taxon>Pleosporomycetidae</taxon>
        <taxon>Pleosporales</taxon>
        <taxon>Pleosporineae</taxon>
        <taxon>Pleosporaceae</taxon>
        <taxon>Bipolaris</taxon>
    </lineage>
</organism>
<protein>
    <submittedName>
        <fullName evidence="2">Uncharacterized protein</fullName>
    </submittedName>
</protein>
<reference evidence="3" key="2">
    <citation type="journal article" date="2013" name="PLoS Genet.">
        <title>Comparative genome structure, secondary metabolite, and effector coding capacity across Cochliobolus pathogens.</title>
        <authorList>
            <person name="Condon B.J."/>
            <person name="Leng Y."/>
            <person name="Wu D."/>
            <person name="Bushley K.E."/>
            <person name="Ohm R.A."/>
            <person name="Otillar R."/>
            <person name="Martin J."/>
            <person name="Schackwitz W."/>
            <person name="Grimwood J."/>
            <person name="MohdZainudin N."/>
            <person name="Xue C."/>
            <person name="Wang R."/>
            <person name="Manning V.A."/>
            <person name="Dhillon B."/>
            <person name="Tu Z.J."/>
            <person name="Steffenson B.J."/>
            <person name="Salamov A."/>
            <person name="Sun H."/>
            <person name="Lowry S."/>
            <person name="LaButti K."/>
            <person name="Han J."/>
            <person name="Copeland A."/>
            <person name="Lindquist E."/>
            <person name="Barry K."/>
            <person name="Schmutz J."/>
            <person name="Baker S.E."/>
            <person name="Ciuffetti L.M."/>
            <person name="Grigoriev I.V."/>
            <person name="Zhong S."/>
            <person name="Turgeon B.G."/>
        </authorList>
    </citation>
    <scope>NUCLEOTIDE SEQUENCE [LARGE SCALE GENOMIC DNA]</scope>
    <source>
        <strain evidence="3">C5 / ATCC 48332 / race O</strain>
    </source>
</reference>
<dbReference type="Proteomes" id="UP000016936">
    <property type="component" value="Unassembled WGS sequence"/>
</dbReference>
<dbReference type="AlphaFoldDB" id="M2SNT2"/>
<accession>M2SNT2</accession>
<name>M2SNT2_COCH5</name>
<feature type="compositionally biased region" description="Basic and acidic residues" evidence="1">
    <location>
        <begin position="90"/>
        <end position="105"/>
    </location>
</feature>
<sequence>MGSEAGWQAEGRRCRRGELEAKLWYAASQRDRPRSCRVGGRREGCHGCHGICACQLSASRPVGPRQSMAPHPNATPATPQSSTTATSADAGRDERVESHRIESSRVKSGRTCCQPGRWSVCSPACPPPLRDDNAYCKDGRLRTFGWDTTTALASSSDALVTAK</sequence>
<feature type="compositionally biased region" description="Low complexity" evidence="1">
    <location>
        <begin position="72"/>
        <end position="89"/>
    </location>
</feature>
<evidence type="ECO:0000256" key="1">
    <source>
        <dbReference type="SAM" id="MobiDB-lite"/>
    </source>
</evidence>